<gene>
    <name evidence="2" type="ORF">L284_04535</name>
</gene>
<proteinExistence type="predicted"/>
<feature type="domain" description="Tail specific protease" evidence="1">
    <location>
        <begin position="128"/>
        <end position="369"/>
    </location>
</feature>
<evidence type="ECO:0000259" key="1">
    <source>
        <dbReference type="SMART" id="SM00245"/>
    </source>
</evidence>
<dbReference type="PATRIC" id="fig|1096930.3.peg.891"/>
<name>T0J2U3_9SPHN</name>
<dbReference type="PANTHER" id="PTHR11261:SF3">
    <property type="entry name" value="RETINOL-BINDING PROTEIN 3"/>
    <property type="match status" value="1"/>
</dbReference>
<dbReference type="CDD" id="cd07563">
    <property type="entry name" value="Peptidase_S41_IRBP"/>
    <property type="match status" value="1"/>
</dbReference>
<dbReference type="InterPro" id="IPR005151">
    <property type="entry name" value="Tail-specific_protease"/>
</dbReference>
<dbReference type="GO" id="GO:0008236">
    <property type="term" value="F:serine-type peptidase activity"/>
    <property type="evidence" value="ECO:0007669"/>
    <property type="project" value="InterPro"/>
</dbReference>
<dbReference type="PANTHER" id="PTHR11261">
    <property type="entry name" value="INTERPHOTORECEPTOR RETINOID-BINDING PROTEIN"/>
    <property type="match status" value="1"/>
</dbReference>
<evidence type="ECO:0000313" key="2">
    <source>
        <dbReference type="EMBL" id="EQB18445.1"/>
    </source>
</evidence>
<dbReference type="Pfam" id="PF03572">
    <property type="entry name" value="Peptidase_S41"/>
    <property type="match status" value="1"/>
</dbReference>
<dbReference type="SUPFAM" id="SSF52096">
    <property type="entry name" value="ClpP/crotonase"/>
    <property type="match status" value="1"/>
</dbReference>
<dbReference type="Proteomes" id="UP000015527">
    <property type="component" value="Unassembled WGS sequence"/>
</dbReference>
<dbReference type="eggNOG" id="COG0793">
    <property type="taxonomic scope" value="Bacteria"/>
</dbReference>
<dbReference type="GO" id="GO:0006508">
    <property type="term" value="P:proteolysis"/>
    <property type="evidence" value="ECO:0007669"/>
    <property type="project" value="InterPro"/>
</dbReference>
<dbReference type="InterPro" id="IPR029045">
    <property type="entry name" value="ClpP/crotonase-like_dom_sf"/>
</dbReference>
<dbReference type="SMART" id="SM00245">
    <property type="entry name" value="TSPc"/>
    <property type="match status" value="1"/>
</dbReference>
<dbReference type="Pfam" id="PF11918">
    <property type="entry name" value="Peptidase_S41_N"/>
    <property type="match status" value="1"/>
</dbReference>
<evidence type="ECO:0000313" key="3">
    <source>
        <dbReference type="Proteomes" id="UP000015527"/>
    </source>
</evidence>
<organism evidence="2 3">
    <name type="scientific">Novosphingobium lindaniclasticum LE124</name>
    <dbReference type="NCBI Taxonomy" id="1096930"/>
    <lineage>
        <taxon>Bacteria</taxon>
        <taxon>Pseudomonadati</taxon>
        <taxon>Pseudomonadota</taxon>
        <taxon>Alphaproteobacteria</taxon>
        <taxon>Sphingomonadales</taxon>
        <taxon>Sphingomonadaceae</taxon>
        <taxon>Novosphingobium</taxon>
    </lineage>
</organism>
<accession>T0J2U3</accession>
<dbReference type="Gene3D" id="3.30.750.44">
    <property type="match status" value="1"/>
</dbReference>
<dbReference type="AlphaFoldDB" id="T0J2U3"/>
<protein>
    <recommendedName>
        <fullName evidence="1">Tail specific protease domain-containing protein</fullName>
    </recommendedName>
</protein>
<comment type="caution">
    <text evidence="2">The sequence shown here is derived from an EMBL/GenBank/DDBJ whole genome shotgun (WGS) entry which is preliminary data.</text>
</comment>
<sequence>MRVRGTSLSAFDESPKCAGRRICRFGHDEGILSCREDTRKSAMKSIVLTLSLAAAIAAGTASASSPASPGEPCRSLPTSDGNDAAACKLADLLERMFIIPEQGARYAAGLRAAVSAGRYSQLSKAEAAKAMTSDLQATAPDGHLHVWPVEPEVPASGHAASPVRAPIPKYEQPGWIAPGVAYVRINEFPDDSATTRAMARFMADHAGARALIFDLRTHHGGGVQQMDVMLPWLFAQPTRLVTMESPRAAEQELGSPIEGVASMRLVPDAKMVRREHWVTPNADARLRKAKVYLLTGPRTASAAEHFALATKTTRRATLVGEPTAGANHFGGQVDLPGGLAVFLPVGRTYDPATGKDWEGVGVAPDVAVAKEQALEWTLTDLGLPAAAAKALSDSHKPTLPMERRNRR</sequence>
<dbReference type="Gene3D" id="3.90.226.10">
    <property type="entry name" value="2-enoyl-CoA Hydratase, Chain A, domain 1"/>
    <property type="match status" value="1"/>
</dbReference>
<reference evidence="2 3" key="1">
    <citation type="journal article" date="2013" name="Genome Announc.">
        <title>Genome Sequence of Novosphingobium lindaniclasticum LE124T, Isolated from a Hexachlorocyclohexane Dumpsite.</title>
        <authorList>
            <person name="Saxena A."/>
            <person name="Nayyar N."/>
            <person name="Sangwan N."/>
            <person name="Kumari R."/>
            <person name="Khurana J.P."/>
            <person name="Lal R."/>
        </authorList>
    </citation>
    <scope>NUCLEOTIDE SEQUENCE [LARGE SCALE GENOMIC DNA]</scope>
    <source>
        <strain evidence="2 3">LE124</strain>
    </source>
</reference>
<dbReference type="EMBL" id="ATHL01000039">
    <property type="protein sequence ID" value="EQB18445.1"/>
    <property type="molecule type" value="Genomic_DNA"/>
</dbReference>
<keyword evidence="3" id="KW-1185">Reference proteome</keyword>